<dbReference type="OrthoDB" id="2288928at2759"/>
<protein>
    <submittedName>
        <fullName evidence="6">Uncharacterized protein</fullName>
    </submittedName>
</protein>
<dbReference type="SMART" id="SM00320">
    <property type="entry name" value="WD40"/>
    <property type="match status" value="7"/>
</dbReference>
<evidence type="ECO:0000313" key="6">
    <source>
        <dbReference type="EMBL" id="CAF0843438.1"/>
    </source>
</evidence>
<feature type="region of interest" description="Disordered" evidence="5">
    <location>
        <begin position="1"/>
        <end position="22"/>
    </location>
</feature>
<keyword evidence="3" id="KW-0677">Repeat</keyword>
<dbReference type="Proteomes" id="UP000663879">
    <property type="component" value="Unassembled WGS sequence"/>
</dbReference>
<sequence>MNFSKEKKQKLEEQEIEENEDVSEKEQVYDELKSKVEIFDIIFHPSENNILNLGLINGKLKIYDVSKKKKRLLSAQKIHKKSIRKISFPVNNSNLVFTASKDKSIKLTDIKQESNVLNLEDAHESPINCLVTIDNWLIATADDDGGVKIWDYRRKNPCMESKSDCSDYISDLAVSSDKKILLATCGEGTLNAFHIKKKKLELQSELMDSELLCVGFMKDEKKIICGTGEGAIDIFNYGEWGNISDRFPGHPSSIDCMATLSSNVVLTGCFDGNIRACHILPNRFLGVIGNHDGFPIHKLNLSSDKSICASLCHDQKIKFWNVENLKNKNIDAQSKSKNKTLKNKKLTTKGKAENFFADIIEEKDEDGSDKSDDSDESDEFDSDSNDDDSDTEIDKSKEPEGESNSKLTTQVSQLAESNEQLTTQVDQIQGTKNQKKETDELLIERLRNLQKIDSF</sequence>
<dbReference type="PROSITE" id="PS50082">
    <property type="entry name" value="WD_REPEATS_2"/>
    <property type="match status" value="1"/>
</dbReference>
<accession>A0A813VTQ6</accession>
<dbReference type="SUPFAM" id="SSF50978">
    <property type="entry name" value="WD40 repeat-like"/>
    <property type="match status" value="1"/>
</dbReference>
<evidence type="ECO:0000256" key="3">
    <source>
        <dbReference type="ARBA" id="ARBA00022737"/>
    </source>
</evidence>
<organism evidence="6 7">
    <name type="scientific">Brachionus calyciflorus</name>
    <dbReference type="NCBI Taxonomy" id="104777"/>
    <lineage>
        <taxon>Eukaryota</taxon>
        <taxon>Metazoa</taxon>
        <taxon>Spiralia</taxon>
        <taxon>Gnathifera</taxon>
        <taxon>Rotifera</taxon>
        <taxon>Eurotatoria</taxon>
        <taxon>Monogononta</taxon>
        <taxon>Pseudotrocha</taxon>
        <taxon>Ploima</taxon>
        <taxon>Brachionidae</taxon>
        <taxon>Brachionus</taxon>
    </lineage>
</organism>
<dbReference type="PANTHER" id="PTHR44019">
    <property type="entry name" value="WD REPEAT-CONTAINING PROTEIN 55"/>
    <property type="match status" value="1"/>
</dbReference>
<dbReference type="InterPro" id="IPR015943">
    <property type="entry name" value="WD40/YVTN_repeat-like_dom_sf"/>
</dbReference>
<dbReference type="InterPro" id="IPR036322">
    <property type="entry name" value="WD40_repeat_dom_sf"/>
</dbReference>
<comment type="caution">
    <text evidence="6">The sequence shown here is derived from an EMBL/GenBank/DDBJ whole genome shotgun (WGS) entry which is preliminary data.</text>
</comment>
<dbReference type="EMBL" id="CAJNOC010001193">
    <property type="protein sequence ID" value="CAF0843438.1"/>
    <property type="molecule type" value="Genomic_DNA"/>
</dbReference>
<evidence type="ECO:0000256" key="1">
    <source>
        <dbReference type="ARBA" id="ARBA00007625"/>
    </source>
</evidence>
<comment type="similarity">
    <text evidence="1">Belongs to the WD repeat WDR55 family.</text>
</comment>
<keyword evidence="2 4" id="KW-0853">WD repeat</keyword>
<proteinExistence type="inferred from homology"/>
<dbReference type="PANTHER" id="PTHR44019:SF20">
    <property type="entry name" value="WD REPEAT-CONTAINING PROTEIN 55"/>
    <property type="match status" value="1"/>
</dbReference>
<name>A0A813VTQ6_9BILA</name>
<dbReference type="InterPro" id="IPR001680">
    <property type="entry name" value="WD40_rpt"/>
</dbReference>
<keyword evidence="7" id="KW-1185">Reference proteome</keyword>
<dbReference type="Pfam" id="PF24796">
    <property type="entry name" value="WDR55"/>
    <property type="match status" value="1"/>
</dbReference>
<feature type="compositionally biased region" description="Acidic residues" evidence="5">
    <location>
        <begin position="359"/>
        <end position="391"/>
    </location>
</feature>
<evidence type="ECO:0000256" key="4">
    <source>
        <dbReference type="PROSITE-ProRule" id="PRU00221"/>
    </source>
</evidence>
<evidence type="ECO:0000313" key="7">
    <source>
        <dbReference type="Proteomes" id="UP000663879"/>
    </source>
</evidence>
<dbReference type="AlphaFoldDB" id="A0A813VTQ6"/>
<feature type="compositionally biased region" description="Polar residues" evidence="5">
    <location>
        <begin position="402"/>
        <end position="432"/>
    </location>
</feature>
<gene>
    <name evidence="6" type="ORF">OXX778_LOCUS8576</name>
</gene>
<feature type="compositionally biased region" description="Basic and acidic residues" evidence="5">
    <location>
        <begin position="1"/>
        <end position="13"/>
    </location>
</feature>
<dbReference type="InterPro" id="IPR050505">
    <property type="entry name" value="WDR55/POC1"/>
</dbReference>
<evidence type="ECO:0000256" key="2">
    <source>
        <dbReference type="ARBA" id="ARBA00022574"/>
    </source>
</evidence>
<reference evidence="6" key="1">
    <citation type="submission" date="2021-02" db="EMBL/GenBank/DDBJ databases">
        <authorList>
            <person name="Nowell W R."/>
        </authorList>
    </citation>
    <scope>NUCLEOTIDE SEQUENCE</scope>
    <source>
        <strain evidence="6">Ploen Becks lab</strain>
    </source>
</reference>
<dbReference type="Gene3D" id="2.130.10.10">
    <property type="entry name" value="YVTN repeat-like/Quinoprotein amine dehydrogenase"/>
    <property type="match status" value="2"/>
</dbReference>
<feature type="repeat" description="WD" evidence="4">
    <location>
        <begin position="120"/>
        <end position="160"/>
    </location>
</feature>
<feature type="region of interest" description="Disordered" evidence="5">
    <location>
        <begin position="357"/>
        <end position="438"/>
    </location>
</feature>
<evidence type="ECO:0000256" key="5">
    <source>
        <dbReference type="SAM" id="MobiDB-lite"/>
    </source>
</evidence>